<dbReference type="FunCoup" id="A0A2P5FE19">
    <property type="interactions" value="132"/>
</dbReference>
<evidence type="ECO:0000313" key="4">
    <source>
        <dbReference type="Proteomes" id="UP000237000"/>
    </source>
</evidence>
<dbReference type="InterPro" id="IPR036047">
    <property type="entry name" value="F-box-like_dom_sf"/>
</dbReference>
<dbReference type="InterPro" id="IPR001810">
    <property type="entry name" value="F-box_dom"/>
</dbReference>
<sequence>MAVSKIDKGLELPLEGAASKFWSVVGDDLIREIFYRLPRYRFVIRCGIVCKRWYSVINSNFDELVFQNHNRKHKPSSSDDHSSSGYFSSCTLFLSLNKIDRPLYLLFLDKSNTSSSISTTTFLNFVPWPEHDLVIQSSLEDLLLVSRKCNPTSFCVCNPLTKRWIALPEAPNDRPRRGLVRDDQNRFRVVLLDIKFDGCHDVYYATIFSSETGKWNESSYNLPPLMVPEIFGLIHGPYNQSQGVSTTNGGGRVHWLRARDIIEFSSYVERGPRLFVLPEEFGNEQDVRLKSCLGVVRGQLRLLEIFKRGFGFVLKVWELNYESGEWNLVHHRVKWVASMFKMLALHPADGDEIFMLRDHDIWIYNIREDTYKRLGEFPKIPDEEIGSTYLNGIFTLTHPLCPTSLFALPPSH</sequence>
<dbReference type="Pfam" id="PF00646">
    <property type="entry name" value="F-box"/>
    <property type="match status" value="1"/>
</dbReference>
<comment type="caution">
    <text evidence="3">The sequence shown here is derived from an EMBL/GenBank/DDBJ whole genome shotgun (WGS) entry which is preliminary data.</text>
</comment>
<dbReference type="Gene3D" id="1.20.1280.50">
    <property type="match status" value="1"/>
</dbReference>
<feature type="domain" description="F-box" evidence="1">
    <location>
        <begin position="27"/>
        <end position="59"/>
    </location>
</feature>
<dbReference type="SUPFAM" id="SSF81383">
    <property type="entry name" value="F-box domain"/>
    <property type="match status" value="1"/>
</dbReference>
<gene>
    <name evidence="3" type="ORF">TorRG33x02_082810</name>
</gene>
<dbReference type="PANTHER" id="PTHR35546">
    <property type="entry name" value="F-BOX PROTEIN INTERACTION DOMAIN PROTEIN-RELATED"/>
    <property type="match status" value="1"/>
</dbReference>
<name>A0A2P5FE19_TREOI</name>
<reference evidence="4" key="1">
    <citation type="submission" date="2016-06" db="EMBL/GenBank/DDBJ databases">
        <title>Parallel loss of symbiosis genes in relatives of nitrogen-fixing non-legume Parasponia.</title>
        <authorList>
            <person name="Van Velzen R."/>
            <person name="Holmer R."/>
            <person name="Bu F."/>
            <person name="Rutten L."/>
            <person name="Van Zeijl A."/>
            <person name="Liu W."/>
            <person name="Santuari L."/>
            <person name="Cao Q."/>
            <person name="Sharma T."/>
            <person name="Shen D."/>
            <person name="Roswanjaya Y."/>
            <person name="Wardhani T."/>
            <person name="Kalhor M.S."/>
            <person name="Jansen J."/>
            <person name="Van den Hoogen J."/>
            <person name="Gungor B."/>
            <person name="Hartog M."/>
            <person name="Hontelez J."/>
            <person name="Verver J."/>
            <person name="Yang W.-C."/>
            <person name="Schijlen E."/>
            <person name="Repin R."/>
            <person name="Schilthuizen M."/>
            <person name="Schranz E."/>
            <person name="Heidstra R."/>
            <person name="Miyata K."/>
            <person name="Fedorova E."/>
            <person name="Kohlen W."/>
            <person name="Bisseling T."/>
            <person name="Smit S."/>
            <person name="Geurts R."/>
        </authorList>
    </citation>
    <scope>NUCLEOTIDE SEQUENCE [LARGE SCALE GENOMIC DNA]</scope>
    <source>
        <strain evidence="4">cv. RG33-2</strain>
    </source>
</reference>
<proteinExistence type="predicted"/>
<dbReference type="Proteomes" id="UP000237000">
    <property type="component" value="Unassembled WGS sequence"/>
</dbReference>
<dbReference type="InParanoid" id="A0A2P5FE19"/>
<dbReference type="OrthoDB" id="674184at2759"/>
<protein>
    <submittedName>
        <fullName evidence="3">F-box domain containing protein</fullName>
    </submittedName>
</protein>
<evidence type="ECO:0000259" key="1">
    <source>
        <dbReference type="Pfam" id="PF00646"/>
    </source>
</evidence>
<feature type="domain" description="F-box protein At3g26010-like beta-propeller" evidence="2">
    <location>
        <begin position="125"/>
        <end position="376"/>
    </location>
</feature>
<dbReference type="InterPro" id="IPR011043">
    <property type="entry name" value="Gal_Oxase/kelch_b-propeller"/>
</dbReference>
<evidence type="ECO:0000313" key="3">
    <source>
        <dbReference type="EMBL" id="PON96033.1"/>
    </source>
</evidence>
<dbReference type="Pfam" id="PF24750">
    <property type="entry name" value="b-prop_At3g26010-like"/>
    <property type="match status" value="1"/>
</dbReference>
<dbReference type="InterPro" id="IPR056592">
    <property type="entry name" value="Beta-prop_At3g26010-like"/>
</dbReference>
<dbReference type="InterPro" id="IPR055290">
    <property type="entry name" value="At3g26010-like"/>
</dbReference>
<accession>A0A2P5FE19</accession>
<dbReference type="SUPFAM" id="SSF50965">
    <property type="entry name" value="Galactose oxidase, central domain"/>
    <property type="match status" value="1"/>
</dbReference>
<keyword evidence="4" id="KW-1185">Reference proteome</keyword>
<dbReference type="EMBL" id="JXTC01000041">
    <property type="protein sequence ID" value="PON96033.1"/>
    <property type="molecule type" value="Genomic_DNA"/>
</dbReference>
<organism evidence="3 4">
    <name type="scientific">Trema orientale</name>
    <name type="common">Charcoal tree</name>
    <name type="synonym">Celtis orientalis</name>
    <dbReference type="NCBI Taxonomy" id="63057"/>
    <lineage>
        <taxon>Eukaryota</taxon>
        <taxon>Viridiplantae</taxon>
        <taxon>Streptophyta</taxon>
        <taxon>Embryophyta</taxon>
        <taxon>Tracheophyta</taxon>
        <taxon>Spermatophyta</taxon>
        <taxon>Magnoliopsida</taxon>
        <taxon>eudicotyledons</taxon>
        <taxon>Gunneridae</taxon>
        <taxon>Pentapetalae</taxon>
        <taxon>rosids</taxon>
        <taxon>fabids</taxon>
        <taxon>Rosales</taxon>
        <taxon>Cannabaceae</taxon>
        <taxon>Trema</taxon>
    </lineage>
</organism>
<evidence type="ECO:0000259" key="2">
    <source>
        <dbReference type="Pfam" id="PF24750"/>
    </source>
</evidence>
<dbReference type="PANTHER" id="PTHR35546:SF25">
    <property type="entry name" value="F-BOX DOMAIN-CONTAINING PROTEIN"/>
    <property type="match status" value="1"/>
</dbReference>
<dbReference type="AlphaFoldDB" id="A0A2P5FE19"/>